<dbReference type="EMBL" id="KB293533">
    <property type="protein sequence ID" value="ELU15851.1"/>
    <property type="molecule type" value="Genomic_DNA"/>
</dbReference>
<gene>
    <name evidence="2" type="ORF">CAPTEDRAFT_118646</name>
</gene>
<proteinExistence type="inferred from homology"/>
<dbReference type="InterPro" id="IPR006461">
    <property type="entry name" value="PLAC_motif_containing"/>
</dbReference>
<dbReference type="PANTHER" id="PTHR15907">
    <property type="entry name" value="DUF614 FAMILY PROTEIN-RELATED"/>
    <property type="match status" value="1"/>
</dbReference>
<dbReference type="Pfam" id="PF04749">
    <property type="entry name" value="PLAC8"/>
    <property type="match status" value="1"/>
</dbReference>
<accession>R7VHS5</accession>
<evidence type="ECO:0000313" key="2">
    <source>
        <dbReference type="EMBL" id="ELU15851.1"/>
    </source>
</evidence>
<dbReference type="OMA" id="YLATLCC"/>
<dbReference type="HOGENOM" id="CLU_083147_5_1_1"/>
<dbReference type="AlphaFoldDB" id="R7VHS5"/>
<dbReference type="OrthoDB" id="1045822at2759"/>
<dbReference type="Proteomes" id="UP000014760">
    <property type="component" value="Unassembled WGS sequence"/>
</dbReference>
<dbReference type="EnsemblMetazoa" id="CapteT118646">
    <property type="protein sequence ID" value="CapteP118646"/>
    <property type="gene ID" value="CapteG118646"/>
</dbReference>
<reference evidence="2 4" key="2">
    <citation type="journal article" date="2013" name="Nature">
        <title>Insights into bilaterian evolution from three spiralian genomes.</title>
        <authorList>
            <person name="Simakov O."/>
            <person name="Marletaz F."/>
            <person name="Cho S.J."/>
            <person name="Edsinger-Gonzales E."/>
            <person name="Havlak P."/>
            <person name="Hellsten U."/>
            <person name="Kuo D.H."/>
            <person name="Larsson T."/>
            <person name="Lv J."/>
            <person name="Arendt D."/>
            <person name="Savage R."/>
            <person name="Osoegawa K."/>
            <person name="de Jong P."/>
            <person name="Grimwood J."/>
            <person name="Chapman J.A."/>
            <person name="Shapiro H."/>
            <person name="Aerts A."/>
            <person name="Otillar R.P."/>
            <person name="Terry A.Y."/>
            <person name="Boore J.L."/>
            <person name="Grigoriev I.V."/>
            <person name="Lindberg D.R."/>
            <person name="Seaver E.C."/>
            <person name="Weisblat D.A."/>
            <person name="Putnam N.H."/>
            <person name="Rokhsar D.S."/>
        </authorList>
    </citation>
    <scope>NUCLEOTIDE SEQUENCE</scope>
    <source>
        <strain evidence="2 4">I ESC-2004</strain>
    </source>
</reference>
<organism evidence="2">
    <name type="scientific">Capitella teleta</name>
    <name type="common">Polychaete worm</name>
    <dbReference type="NCBI Taxonomy" id="283909"/>
    <lineage>
        <taxon>Eukaryota</taxon>
        <taxon>Metazoa</taxon>
        <taxon>Spiralia</taxon>
        <taxon>Lophotrochozoa</taxon>
        <taxon>Annelida</taxon>
        <taxon>Polychaeta</taxon>
        <taxon>Sedentaria</taxon>
        <taxon>Scolecida</taxon>
        <taxon>Capitellidae</taxon>
        <taxon>Capitella</taxon>
    </lineage>
</organism>
<evidence type="ECO:0000313" key="4">
    <source>
        <dbReference type="Proteomes" id="UP000014760"/>
    </source>
</evidence>
<dbReference type="EMBL" id="AMQN01017807">
    <property type="status" value="NOT_ANNOTATED_CDS"/>
    <property type="molecule type" value="Genomic_DNA"/>
</dbReference>
<sequence length="138" mass="15035">MNPGYQQYPQQPGYGNQGGQQQQQQVVVVNQPAAQASSTGQPQNIRSWSTSLCGCCEDIGGCIYGYFCMCCLMCTVASQLGENCCVPIFLQGGTMAMRTKLRTQYGITGSICDDWCMTTCCGALAMCQMHRELKNLGR</sequence>
<dbReference type="NCBIfam" id="TIGR01571">
    <property type="entry name" value="A_thal_Cys_rich"/>
    <property type="match status" value="1"/>
</dbReference>
<keyword evidence="4" id="KW-1185">Reference proteome</keyword>
<evidence type="ECO:0000313" key="3">
    <source>
        <dbReference type="EnsemblMetazoa" id="CapteP118646"/>
    </source>
</evidence>
<reference evidence="3" key="3">
    <citation type="submission" date="2015-06" db="UniProtKB">
        <authorList>
            <consortium name="EnsemblMetazoa"/>
        </authorList>
    </citation>
    <scope>IDENTIFICATION</scope>
</reference>
<dbReference type="STRING" id="283909.R7VHS5"/>
<protein>
    <submittedName>
        <fullName evidence="2 3">Uncharacterized protein</fullName>
    </submittedName>
</protein>
<comment type="similarity">
    <text evidence="1">Belongs to the cornifelin family.</text>
</comment>
<reference evidence="4" key="1">
    <citation type="submission" date="2012-12" db="EMBL/GenBank/DDBJ databases">
        <authorList>
            <person name="Hellsten U."/>
            <person name="Grimwood J."/>
            <person name="Chapman J.A."/>
            <person name="Shapiro H."/>
            <person name="Aerts A."/>
            <person name="Otillar R.P."/>
            <person name="Terry A.Y."/>
            <person name="Boore J.L."/>
            <person name="Simakov O."/>
            <person name="Marletaz F."/>
            <person name="Cho S.-J."/>
            <person name="Edsinger-Gonzales E."/>
            <person name="Havlak P."/>
            <person name="Kuo D.-H."/>
            <person name="Larsson T."/>
            <person name="Lv J."/>
            <person name="Arendt D."/>
            <person name="Savage R."/>
            <person name="Osoegawa K."/>
            <person name="de Jong P."/>
            <person name="Lindberg D.R."/>
            <person name="Seaver E.C."/>
            <person name="Weisblat D.A."/>
            <person name="Putnam N.H."/>
            <person name="Grigoriev I.V."/>
            <person name="Rokhsar D.S."/>
        </authorList>
    </citation>
    <scope>NUCLEOTIDE SEQUENCE</scope>
    <source>
        <strain evidence="4">I ESC-2004</strain>
    </source>
</reference>
<name>R7VHS5_CAPTE</name>
<evidence type="ECO:0000256" key="1">
    <source>
        <dbReference type="ARBA" id="ARBA00009024"/>
    </source>
</evidence>